<dbReference type="AlphaFoldDB" id="A0A371J2M5"/>
<evidence type="ECO:0000313" key="2">
    <source>
        <dbReference type="Proteomes" id="UP000215694"/>
    </source>
</evidence>
<comment type="caution">
    <text evidence="1">The sequence shown here is derived from an EMBL/GenBank/DDBJ whole genome shotgun (WGS) entry which is preliminary data.</text>
</comment>
<proteinExistence type="predicted"/>
<dbReference type="Proteomes" id="UP000215694">
    <property type="component" value="Unassembled WGS sequence"/>
</dbReference>
<protein>
    <recommendedName>
        <fullName evidence="3">Polymer-forming cytoskeletal protein</fullName>
    </recommendedName>
</protein>
<name>A0A371J2M5_9FIRM</name>
<organism evidence="1 2">
    <name type="scientific">Romboutsia weinsteinii</name>
    <dbReference type="NCBI Taxonomy" id="2020949"/>
    <lineage>
        <taxon>Bacteria</taxon>
        <taxon>Bacillati</taxon>
        <taxon>Bacillota</taxon>
        <taxon>Clostridia</taxon>
        <taxon>Peptostreptococcales</taxon>
        <taxon>Peptostreptococcaceae</taxon>
        <taxon>Romboutsia</taxon>
    </lineage>
</organism>
<evidence type="ECO:0008006" key="3">
    <source>
        <dbReference type="Google" id="ProtNLM"/>
    </source>
</evidence>
<dbReference type="RefSeq" id="WP_094368057.1">
    <property type="nucleotide sequence ID" value="NZ_NOJY02000018.1"/>
</dbReference>
<sequence length="243" mass="26253">MNSELHSLNFSGMGKCSGGEFDRVNISGTGKIQGNIKCSKFDASGMAKVFGDVESEKFNTSGVSKIEGNLYSKEIDVSGVLKCTGEANSNEVRVSGMATVEQSLKSHRIEGEGCLTVKGDIECEQVDVYGMIDCRGFLNCENLELGLVGTSNINEVGASNIKIENGKSNSIGIFNVFTPAKYKNNKLVANIIEGDDIVLENCEAKVVRGKNIKIGENCKINTVEYSENIEVDKKSKIENINKV</sequence>
<reference evidence="1 2" key="1">
    <citation type="journal article" date="2017" name="Genome Announc.">
        <title>Draft Genome Sequence of Romboutsia weinsteinii sp. nov. Strain CCRI-19649(T) Isolated from Surface Water.</title>
        <authorList>
            <person name="Maheux A.F."/>
            <person name="Boudreau D.K."/>
            <person name="Berube E."/>
            <person name="Boissinot M."/>
            <person name="Cantin P."/>
            <person name="Raymond F."/>
            <person name="Corbeil J."/>
            <person name="Omar R.F."/>
            <person name="Bergeron M.G."/>
        </authorList>
    </citation>
    <scope>NUCLEOTIDE SEQUENCE [LARGE SCALE GENOMIC DNA]</scope>
    <source>
        <strain evidence="1 2">CCRI-19649</strain>
    </source>
</reference>
<gene>
    <name evidence="1" type="ORF">CHL78_011445</name>
</gene>
<keyword evidence="2" id="KW-1185">Reference proteome</keyword>
<dbReference type="EMBL" id="NOJY02000018">
    <property type="protein sequence ID" value="RDY26943.1"/>
    <property type="molecule type" value="Genomic_DNA"/>
</dbReference>
<accession>A0A371J2M5</accession>
<dbReference type="OrthoDB" id="1730007at2"/>
<evidence type="ECO:0000313" key="1">
    <source>
        <dbReference type="EMBL" id="RDY26943.1"/>
    </source>
</evidence>